<dbReference type="InterPro" id="IPR001509">
    <property type="entry name" value="Epimerase_deHydtase"/>
</dbReference>
<dbReference type="EMBL" id="JAPEUL010000012">
    <property type="protein sequence ID" value="MCW4631834.1"/>
    <property type="molecule type" value="Genomic_DNA"/>
</dbReference>
<dbReference type="Gene3D" id="3.40.50.720">
    <property type="entry name" value="NAD(P)-binding Rossmann-like Domain"/>
    <property type="match status" value="1"/>
</dbReference>
<dbReference type="Pfam" id="PF01370">
    <property type="entry name" value="Epimerase"/>
    <property type="match status" value="1"/>
</dbReference>
<proteinExistence type="predicted"/>
<evidence type="ECO:0000313" key="2">
    <source>
        <dbReference type="EMBL" id="MCW4631834.1"/>
    </source>
</evidence>
<gene>
    <name evidence="2" type="ORF">ONZ52_24350</name>
</gene>
<dbReference type="PANTHER" id="PTHR11092:SF0">
    <property type="entry name" value="EPIMERASE FAMILY PROTEIN SDR39U1"/>
    <property type="match status" value="1"/>
</dbReference>
<evidence type="ECO:0000259" key="1">
    <source>
        <dbReference type="Pfam" id="PF01370"/>
    </source>
</evidence>
<dbReference type="RefSeq" id="WP_265221140.1">
    <property type="nucleotide sequence ID" value="NZ_JAPEUL010000012.1"/>
</dbReference>
<dbReference type="SUPFAM" id="SSF51735">
    <property type="entry name" value="NAD(P)-binding Rossmann-fold domains"/>
    <property type="match status" value="1"/>
</dbReference>
<protein>
    <submittedName>
        <fullName evidence="2">NAD-dependent epimerase/dehydratase family protein</fullName>
    </submittedName>
</protein>
<organism evidence="2 3">
    <name type="scientific">Marinomonas rhodophyticola</name>
    <dbReference type="NCBI Taxonomy" id="2992803"/>
    <lineage>
        <taxon>Bacteria</taxon>
        <taxon>Pseudomonadati</taxon>
        <taxon>Pseudomonadota</taxon>
        <taxon>Gammaproteobacteria</taxon>
        <taxon>Oceanospirillales</taxon>
        <taxon>Oceanospirillaceae</taxon>
        <taxon>Marinomonas</taxon>
    </lineage>
</organism>
<comment type="caution">
    <text evidence="2">The sequence shown here is derived from an EMBL/GenBank/DDBJ whole genome shotgun (WGS) entry which is preliminary data.</text>
</comment>
<name>A0ABT3KN89_9GAMM</name>
<accession>A0ABT3KN89</accession>
<dbReference type="PANTHER" id="PTHR11092">
    <property type="entry name" value="SUGAR NUCLEOTIDE EPIMERASE RELATED"/>
    <property type="match status" value="1"/>
</dbReference>
<feature type="domain" description="NAD-dependent epimerase/dehydratase" evidence="1">
    <location>
        <begin position="3"/>
        <end position="93"/>
    </location>
</feature>
<dbReference type="Proteomes" id="UP001431181">
    <property type="component" value="Unassembled WGS sequence"/>
</dbReference>
<keyword evidence="3" id="KW-1185">Reference proteome</keyword>
<evidence type="ECO:0000313" key="3">
    <source>
        <dbReference type="Proteomes" id="UP001431181"/>
    </source>
</evidence>
<dbReference type="InterPro" id="IPR036291">
    <property type="entry name" value="NAD(P)-bd_dom_sf"/>
</dbReference>
<reference evidence="2" key="1">
    <citation type="submission" date="2022-11" db="EMBL/GenBank/DDBJ databases">
        <title>Marinomonas sp. nov., isolated from marine algae.</title>
        <authorList>
            <person name="Choi D.G."/>
            <person name="Kim J.M."/>
            <person name="Lee J.K."/>
            <person name="Baek J.H."/>
            <person name="Jeon C.O."/>
        </authorList>
    </citation>
    <scope>NUCLEOTIDE SEQUENCE</scope>
    <source>
        <strain evidence="2">KJ51-3</strain>
    </source>
</reference>
<sequence>MKILLSGATGFVGQYLTKELLKNDHQLYALVKKTSDTRLDPSIVQLTLPLLQTLDEQIDVFINLAGENIAARPWTAKRKEALFQSRVTLTKQVRMLLLSILTNASYPCQLLDFMVFLDMARLLKKPCQNKGLPMVLVVLGKKRQMSLLMTEPKR</sequence>